<dbReference type="GO" id="GO:0050482">
    <property type="term" value="P:arachidonate secretion"/>
    <property type="evidence" value="ECO:0007669"/>
    <property type="project" value="InterPro"/>
</dbReference>
<dbReference type="AlphaFoldDB" id="A0A7V4G961"/>
<sequence>MKPRYVVPVVVVFGILFAVLSAAWGYDARYHRQSAPAVSHHQLTRPAPGAAAPRQPNQFRPNSGGRWAGQQAAPLVTPTRPRPVHPQSPHFHHGFRYNHHPFGPFGHRPDGRYQNGPGYSSHNNPQNGQSPGTHPGGSAVRPPHQGQPDNSLGRSSHPKNPSSATVTPLPQIKPGGPQAEAPSRGTTPAAPVPPPALNPVEKLSKDQIREIWRARPDVNQNVHSYKDDPYKRTQRWWERNGRQEMRDYQFGGTQATPLGKTGASPATEEKYQRNPKLANVKWSDRELREHIKDNLKDLGKKYDKNKYEAMSRKELEEAYAKIHAQKEKQEKKDKDKGASKYSDWSRNELEKAIERELGHKLDKKFDKMSKNELRQELAKLKSKESSSGSNHQGPESWSKDELKSHIKDLCKELGKEYKKGYDKQSQRELVNSYKGLLTEKEQKRGQSNKNSPGGSKAIASPSPSLQEKPGAAPPSSGEKPSASDTAKAWKWDPRIYDNTGGIRSYGFANGVAKTLSIPNYGNFGGPGYGDFSKKPIDALDMLFRQHDQNYLNIQFKPNNKDKYKAMIKADEELLRGLKNMKKEDIEKLSSYGKWYREFAINGFEEKIKSDNKSFWDFAKEKDIGGWGASRILFLGEKYNYIIDYILGK</sequence>
<accession>A0A7V4G961</accession>
<reference evidence="3" key="1">
    <citation type="journal article" date="2020" name="mSystems">
        <title>Genome- and Community-Level Interaction Insights into Carbon Utilization and Element Cycling Functions of Hydrothermarchaeota in Hydrothermal Sediment.</title>
        <authorList>
            <person name="Zhou Z."/>
            <person name="Liu Y."/>
            <person name="Xu W."/>
            <person name="Pan J."/>
            <person name="Luo Z.H."/>
            <person name="Li M."/>
        </authorList>
    </citation>
    <scope>NUCLEOTIDE SEQUENCE [LARGE SCALE GENOMIC DNA]</scope>
    <source>
        <strain evidence="3">SpSt-548</strain>
    </source>
</reference>
<comment type="caution">
    <text evidence="3">The sequence shown here is derived from an EMBL/GenBank/DDBJ whole genome shotgun (WGS) entry which is preliminary data.</text>
</comment>
<name>A0A7V4G961_9BACT</name>
<gene>
    <name evidence="3" type="ORF">ENT08_07850</name>
</gene>
<evidence type="ECO:0000259" key="2">
    <source>
        <dbReference type="Pfam" id="PF08398"/>
    </source>
</evidence>
<dbReference type="Pfam" id="PF08398">
    <property type="entry name" value="Phospholip_A2_4"/>
    <property type="match status" value="1"/>
</dbReference>
<feature type="region of interest" description="Disordered" evidence="1">
    <location>
        <begin position="35"/>
        <end position="200"/>
    </location>
</feature>
<organism evidence="3">
    <name type="scientific">Desulfobacca acetoxidans</name>
    <dbReference type="NCBI Taxonomy" id="60893"/>
    <lineage>
        <taxon>Bacteria</taxon>
        <taxon>Pseudomonadati</taxon>
        <taxon>Thermodesulfobacteriota</taxon>
        <taxon>Desulfobaccia</taxon>
        <taxon>Desulfobaccales</taxon>
        <taxon>Desulfobaccaceae</taxon>
        <taxon>Desulfobacca</taxon>
    </lineage>
</organism>
<evidence type="ECO:0000256" key="1">
    <source>
        <dbReference type="SAM" id="MobiDB-lite"/>
    </source>
</evidence>
<proteinExistence type="predicted"/>
<feature type="domain" description="Phospholipase A2-like" evidence="2">
    <location>
        <begin position="514"/>
        <end position="582"/>
    </location>
</feature>
<protein>
    <recommendedName>
        <fullName evidence="2">Phospholipase A2-like domain-containing protein</fullName>
    </recommendedName>
</protein>
<dbReference type="EMBL" id="DSXI01000464">
    <property type="protein sequence ID" value="HGS05633.1"/>
    <property type="molecule type" value="Genomic_DNA"/>
</dbReference>
<feature type="region of interest" description="Disordered" evidence="1">
    <location>
        <begin position="358"/>
        <end position="402"/>
    </location>
</feature>
<feature type="compositionally biased region" description="Basic residues" evidence="1">
    <location>
        <begin position="90"/>
        <end position="99"/>
    </location>
</feature>
<feature type="region of interest" description="Disordered" evidence="1">
    <location>
        <begin position="321"/>
        <end position="345"/>
    </location>
</feature>
<feature type="region of interest" description="Disordered" evidence="1">
    <location>
        <begin position="247"/>
        <end position="274"/>
    </location>
</feature>
<dbReference type="GO" id="GO:0005198">
    <property type="term" value="F:structural molecule activity"/>
    <property type="evidence" value="ECO:0007669"/>
    <property type="project" value="InterPro"/>
</dbReference>
<feature type="compositionally biased region" description="Polar residues" evidence="1">
    <location>
        <begin position="117"/>
        <end position="132"/>
    </location>
</feature>
<feature type="compositionally biased region" description="Basic and acidic residues" evidence="1">
    <location>
        <begin position="417"/>
        <end position="426"/>
    </location>
</feature>
<dbReference type="GO" id="GO:0006644">
    <property type="term" value="P:phospholipid metabolic process"/>
    <property type="evidence" value="ECO:0007669"/>
    <property type="project" value="InterPro"/>
</dbReference>
<evidence type="ECO:0000313" key="3">
    <source>
        <dbReference type="EMBL" id="HGS05633.1"/>
    </source>
</evidence>
<feature type="compositionally biased region" description="Polar residues" evidence="1">
    <location>
        <begin position="147"/>
        <end position="168"/>
    </location>
</feature>
<dbReference type="Gene3D" id="1.20.90.10">
    <property type="entry name" value="Phospholipase A2 domain"/>
    <property type="match status" value="1"/>
</dbReference>
<dbReference type="GO" id="GO:0004623">
    <property type="term" value="F:phospholipase A2 activity"/>
    <property type="evidence" value="ECO:0007669"/>
    <property type="project" value="InterPro"/>
</dbReference>
<dbReference type="InterPro" id="IPR013607">
    <property type="entry name" value="Phospholipase_A2-like"/>
</dbReference>
<feature type="region of interest" description="Disordered" evidence="1">
    <location>
        <begin position="417"/>
        <end position="486"/>
    </location>
</feature>
<dbReference type="InterPro" id="IPR036444">
    <property type="entry name" value="PLipase_A2_dom_sf"/>
</dbReference>
<feature type="compositionally biased region" description="Low complexity" evidence="1">
    <location>
        <begin position="45"/>
        <end position="56"/>
    </location>
</feature>
<feature type="compositionally biased region" description="Basic and acidic residues" evidence="1">
    <location>
        <begin position="358"/>
        <end position="384"/>
    </location>
</feature>